<reference evidence="2 3" key="1">
    <citation type="journal article" date="2015" name="Nat. Commun.">
        <title>Outbred genome sequencing and CRISPR/Cas9 gene editing in butterflies.</title>
        <authorList>
            <person name="Li X."/>
            <person name="Fan D."/>
            <person name="Zhang W."/>
            <person name="Liu G."/>
            <person name="Zhang L."/>
            <person name="Zhao L."/>
            <person name="Fang X."/>
            <person name="Chen L."/>
            <person name="Dong Y."/>
            <person name="Chen Y."/>
            <person name="Ding Y."/>
            <person name="Zhao R."/>
            <person name="Feng M."/>
            <person name="Zhu Y."/>
            <person name="Feng Y."/>
            <person name="Jiang X."/>
            <person name="Zhu D."/>
            <person name="Xiang H."/>
            <person name="Feng X."/>
            <person name="Li S."/>
            <person name="Wang J."/>
            <person name="Zhang G."/>
            <person name="Kronforst M.R."/>
            <person name="Wang W."/>
        </authorList>
    </citation>
    <scope>NUCLEOTIDE SEQUENCE [LARGE SCALE GENOMIC DNA]</scope>
    <source>
        <strain evidence="2">Ya'a_city_454_Pm</strain>
        <tissue evidence="2">Whole body</tissue>
    </source>
</reference>
<dbReference type="AlphaFoldDB" id="A0A194RL41"/>
<keyword evidence="1" id="KW-0732">Signal</keyword>
<feature type="signal peptide" evidence="1">
    <location>
        <begin position="1"/>
        <end position="20"/>
    </location>
</feature>
<evidence type="ECO:0000256" key="1">
    <source>
        <dbReference type="SAM" id="SignalP"/>
    </source>
</evidence>
<evidence type="ECO:0008006" key="4">
    <source>
        <dbReference type="Google" id="ProtNLM"/>
    </source>
</evidence>
<keyword evidence="3" id="KW-1185">Reference proteome</keyword>
<dbReference type="EMBL" id="KQ460045">
    <property type="protein sequence ID" value="KPJ18262.1"/>
    <property type="molecule type" value="Genomic_DNA"/>
</dbReference>
<dbReference type="Proteomes" id="UP000053240">
    <property type="component" value="Unassembled WGS sequence"/>
</dbReference>
<evidence type="ECO:0000313" key="3">
    <source>
        <dbReference type="Proteomes" id="UP000053240"/>
    </source>
</evidence>
<name>A0A194RL41_PAPMA</name>
<gene>
    <name evidence="2" type="ORF">RR48_12110</name>
</gene>
<dbReference type="InParanoid" id="A0A194RL41"/>
<feature type="chain" id="PRO_5008265271" description="Secreted protein" evidence="1">
    <location>
        <begin position="21"/>
        <end position="102"/>
    </location>
</feature>
<evidence type="ECO:0000313" key="2">
    <source>
        <dbReference type="EMBL" id="KPJ18262.1"/>
    </source>
</evidence>
<proteinExistence type="predicted"/>
<organism evidence="2 3">
    <name type="scientific">Papilio machaon</name>
    <name type="common">Old World swallowtail butterfly</name>
    <dbReference type="NCBI Taxonomy" id="76193"/>
    <lineage>
        <taxon>Eukaryota</taxon>
        <taxon>Metazoa</taxon>
        <taxon>Ecdysozoa</taxon>
        <taxon>Arthropoda</taxon>
        <taxon>Hexapoda</taxon>
        <taxon>Insecta</taxon>
        <taxon>Pterygota</taxon>
        <taxon>Neoptera</taxon>
        <taxon>Endopterygota</taxon>
        <taxon>Lepidoptera</taxon>
        <taxon>Glossata</taxon>
        <taxon>Ditrysia</taxon>
        <taxon>Papilionoidea</taxon>
        <taxon>Papilionidae</taxon>
        <taxon>Papilioninae</taxon>
        <taxon>Papilio</taxon>
    </lineage>
</organism>
<protein>
    <recommendedName>
        <fullName evidence="4">Secreted protein</fullName>
    </recommendedName>
</protein>
<accession>A0A194RL41</accession>
<sequence length="102" mass="11481">MYLKLALCVFLLIGMQLCVAYPERLTRTTVTKDVATKPRPVLPDDEDDGLGNRFGIRSGSCPLGYFRAGIYHRLRNPITQTTSGEGYRDRIRLCVTAVFEIV</sequence>